<evidence type="ECO:0000313" key="8">
    <source>
        <dbReference type="Proteomes" id="UP000663720"/>
    </source>
</evidence>
<organism evidence="7 8">
    <name type="scientific">Desulfonema limicola</name>
    <dbReference type="NCBI Taxonomy" id="45656"/>
    <lineage>
        <taxon>Bacteria</taxon>
        <taxon>Pseudomonadati</taxon>
        <taxon>Thermodesulfobacteriota</taxon>
        <taxon>Desulfobacteria</taxon>
        <taxon>Desulfobacterales</taxon>
        <taxon>Desulfococcaceae</taxon>
        <taxon>Desulfonema</taxon>
    </lineage>
</organism>
<evidence type="ECO:0000259" key="6">
    <source>
        <dbReference type="PROSITE" id="PS50949"/>
    </source>
</evidence>
<evidence type="ECO:0000313" key="7">
    <source>
        <dbReference type="EMBL" id="QTA79905.1"/>
    </source>
</evidence>
<dbReference type="CDD" id="cd00609">
    <property type="entry name" value="AAT_like"/>
    <property type="match status" value="1"/>
</dbReference>
<sequence>MALYKEIADQILDKINSGIYKPGEKIPSIRQMASEFGCNKLTVQKAFDTLKQKGYLENMVGSGSFVKFPEKISRTGDIFDFKTSYISESFFPYEKARDIFTSLFDSEKTHAFSPSPVEGDPEFLNILGRYYQVPIKQMFIISGAQQGLDIISKVFLTHISDNILFEDPTYSGAISLFKARNFVPLELDGPDIKLLDKNLSAQIKLFYAMPAVHNPTGISYSLEKKEKIAQLSKKHHFYIIEDDYLSEFNENNLPRFVDICPEKTIYIKSLSQTTVSGIRLGFMIVPESLYDKFLYTKYSSDIASTGLLQKFAKMFIIQGYYEEYIKKIRKTTNNRKKKLIQLIKNYPGLSVSLPQSGYSLWIKSKKPVTLASVPWTRGENFSFSPEFKNYFRLSFMHMNDKTFEKGIIYLKEIFGRI</sequence>
<dbReference type="CDD" id="cd07377">
    <property type="entry name" value="WHTH_GntR"/>
    <property type="match status" value="1"/>
</dbReference>
<dbReference type="InterPro" id="IPR015424">
    <property type="entry name" value="PyrdxlP-dep_Trfase"/>
</dbReference>
<comment type="similarity">
    <text evidence="1">In the C-terminal section; belongs to the class-I pyridoxal-phosphate-dependent aminotransferase family.</text>
</comment>
<dbReference type="SUPFAM" id="SSF46785">
    <property type="entry name" value="Winged helix' DNA-binding domain"/>
    <property type="match status" value="1"/>
</dbReference>
<dbReference type="RefSeq" id="WP_207691605.1">
    <property type="nucleotide sequence ID" value="NZ_CP061799.1"/>
</dbReference>
<dbReference type="Gene3D" id="1.10.10.10">
    <property type="entry name" value="Winged helix-like DNA-binding domain superfamily/Winged helix DNA-binding domain"/>
    <property type="match status" value="1"/>
</dbReference>
<evidence type="ECO:0000256" key="2">
    <source>
        <dbReference type="ARBA" id="ARBA00022898"/>
    </source>
</evidence>
<evidence type="ECO:0000256" key="3">
    <source>
        <dbReference type="ARBA" id="ARBA00023015"/>
    </source>
</evidence>
<dbReference type="Pfam" id="PF00392">
    <property type="entry name" value="GntR"/>
    <property type="match status" value="1"/>
</dbReference>
<dbReference type="GO" id="GO:0030170">
    <property type="term" value="F:pyridoxal phosphate binding"/>
    <property type="evidence" value="ECO:0007669"/>
    <property type="project" value="InterPro"/>
</dbReference>
<dbReference type="GO" id="GO:0008483">
    <property type="term" value="F:transaminase activity"/>
    <property type="evidence" value="ECO:0007669"/>
    <property type="project" value="UniProtKB-KW"/>
</dbReference>
<dbReference type="InterPro" id="IPR036388">
    <property type="entry name" value="WH-like_DNA-bd_sf"/>
</dbReference>
<dbReference type="PROSITE" id="PS50949">
    <property type="entry name" value="HTH_GNTR"/>
    <property type="match status" value="1"/>
</dbReference>
<dbReference type="SMART" id="SM00345">
    <property type="entry name" value="HTH_GNTR"/>
    <property type="match status" value="1"/>
</dbReference>
<accession>A0A975GG37</accession>
<keyword evidence="8" id="KW-1185">Reference proteome</keyword>
<dbReference type="AlphaFoldDB" id="A0A975GG37"/>
<keyword evidence="4" id="KW-0238">DNA-binding</keyword>
<keyword evidence="2" id="KW-0663">Pyridoxal phosphate</keyword>
<keyword evidence="7" id="KW-0032">Aminotransferase</keyword>
<dbReference type="InterPro" id="IPR015422">
    <property type="entry name" value="PyrdxlP-dep_Trfase_small"/>
</dbReference>
<dbReference type="PANTHER" id="PTHR46577">
    <property type="entry name" value="HTH-TYPE TRANSCRIPTIONAL REGULATORY PROTEIN GABR"/>
    <property type="match status" value="1"/>
</dbReference>
<name>A0A975GG37_9BACT</name>
<feature type="domain" description="HTH gntR-type" evidence="6">
    <location>
        <begin position="1"/>
        <end position="69"/>
    </location>
</feature>
<evidence type="ECO:0000256" key="4">
    <source>
        <dbReference type="ARBA" id="ARBA00023125"/>
    </source>
</evidence>
<dbReference type="SUPFAM" id="SSF53383">
    <property type="entry name" value="PLP-dependent transferases"/>
    <property type="match status" value="1"/>
</dbReference>
<keyword evidence="3" id="KW-0805">Transcription regulation</keyword>
<reference evidence="7" key="1">
    <citation type="journal article" date="2021" name="Microb. Physiol.">
        <title>Proteogenomic Insights into the Physiology of Marine, Sulfate-Reducing, Filamentous Desulfonema limicola and Desulfonema magnum.</title>
        <authorList>
            <person name="Schnaars V."/>
            <person name="Wohlbrand L."/>
            <person name="Scheve S."/>
            <person name="Hinrichs C."/>
            <person name="Reinhardt R."/>
            <person name="Rabus R."/>
        </authorList>
    </citation>
    <scope>NUCLEOTIDE SEQUENCE</scope>
    <source>
        <strain evidence="7">5ac10</strain>
    </source>
</reference>
<keyword evidence="7" id="KW-0808">Transferase</keyword>
<dbReference type="InterPro" id="IPR015421">
    <property type="entry name" value="PyrdxlP-dep_Trfase_major"/>
</dbReference>
<dbReference type="Proteomes" id="UP000663720">
    <property type="component" value="Chromosome"/>
</dbReference>
<dbReference type="GO" id="GO:0003677">
    <property type="term" value="F:DNA binding"/>
    <property type="evidence" value="ECO:0007669"/>
    <property type="project" value="UniProtKB-KW"/>
</dbReference>
<dbReference type="Gene3D" id="3.90.1150.10">
    <property type="entry name" value="Aspartate Aminotransferase, domain 1"/>
    <property type="match status" value="1"/>
</dbReference>
<keyword evidence="5" id="KW-0804">Transcription</keyword>
<proteinExistence type="inferred from homology"/>
<dbReference type="KEGG" id="dli:dnl_21870"/>
<dbReference type="Gene3D" id="3.40.640.10">
    <property type="entry name" value="Type I PLP-dependent aspartate aminotransferase-like (Major domain)"/>
    <property type="match status" value="1"/>
</dbReference>
<evidence type="ECO:0000256" key="1">
    <source>
        <dbReference type="ARBA" id="ARBA00005384"/>
    </source>
</evidence>
<dbReference type="EMBL" id="CP061799">
    <property type="protein sequence ID" value="QTA79905.1"/>
    <property type="molecule type" value="Genomic_DNA"/>
</dbReference>
<protein>
    <submittedName>
        <fullName evidence="7">Aminotransferase, class I/III</fullName>
    </submittedName>
</protein>
<dbReference type="InterPro" id="IPR051446">
    <property type="entry name" value="HTH_trans_reg/aminotransferase"/>
</dbReference>
<gene>
    <name evidence="7" type="ORF">dnl_21870</name>
</gene>
<dbReference type="InterPro" id="IPR000524">
    <property type="entry name" value="Tscrpt_reg_HTH_GntR"/>
</dbReference>
<dbReference type="InterPro" id="IPR004839">
    <property type="entry name" value="Aminotransferase_I/II_large"/>
</dbReference>
<dbReference type="InterPro" id="IPR036390">
    <property type="entry name" value="WH_DNA-bd_sf"/>
</dbReference>
<evidence type="ECO:0000256" key="5">
    <source>
        <dbReference type="ARBA" id="ARBA00023163"/>
    </source>
</evidence>
<dbReference type="Pfam" id="PF00155">
    <property type="entry name" value="Aminotran_1_2"/>
    <property type="match status" value="1"/>
</dbReference>
<dbReference type="PANTHER" id="PTHR46577:SF1">
    <property type="entry name" value="HTH-TYPE TRANSCRIPTIONAL REGULATORY PROTEIN GABR"/>
    <property type="match status" value="1"/>
</dbReference>
<dbReference type="GO" id="GO:0003700">
    <property type="term" value="F:DNA-binding transcription factor activity"/>
    <property type="evidence" value="ECO:0007669"/>
    <property type="project" value="InterPro"/>
</dbReference>